<gene>
    <name evidence="3" type="ORF">F3N42_14515</name>
</gene>
<keyword evidence="1" id="KW-0547">Nucleotide-binding</keyword>
<dbReference type="AlphaFoldDB" id="A0A5N0T6I0"/>
<dbReference type="Gene3D" id="3.40.50.20">
    <property type="match status" value="1"/>
</dbReference>
<organism evidence="3 4">
    <name type="scientific">Marinihelvus fidelis</name>
    <dbReference type="NCBI Taxonomy" id="2613842"/>
    <lineage>
        <taxon>Bacteria</taxon>
        <taxon>Pseudomonadati</taxon>
        <taxon>Pseudomonadota</taxon>
        <taxon>Gammaproteobacteria</taxon>
        <taxon>Chromatiales</taxon>
        <taxon>Wenzhouxiangellaceae</taxon>
        <taxon>Marinihelvus</taxon>
    </lineage>
</organism>
<comment type="caution">
    <text evidence="3">The sequence shown here is derived from an EMBL/GenBank/DDBJ whole genome shotgun (WGS) entry which is preliminary data.</text>
</comment>
<dbReference type="EMBL" id="VYXP01000012">
    <property type="protein sequence ID" value="KAA9129747.1"/>
    <property type="molecule type" value="Genomic_DNA"/>
</dbReference>
<feature type="domain" description="ATP-grasp" evidence="2">
    <location>
        <begin position="110"/>
        <end position="282"/>
    </location>
</feature>
<dbReference type="Proteomes" id="UP000325372">
    <property type="component" value="Unassembled WGS sequence"/>
</dbReference>
<keyword evidence="1" id="KW-0067">ATP-binding</keyword>
<name>A0A5N0T6I0_9GAMM</name>
<dbReference type="SUPFAM" id="SSF56059">
    <property type="entry name" value="Glutathione synthetase ATP-binding domain-like"/>
    <property type="match status" value="1"/>
</dbReference>
<dbReference type="GO" id="GO:0005524">
    <property type="term" value="F:ATP binding"/>
    <property type="evidence" value="ECO:0007669"/>
    <property type="project" value="UniProtKB-UniRule"/>
</dbReference>
<dbReference type="RefSeq" id="WP_150865332.1">
    <property type="nucleotide sequence ID" value="NZ_VYXP01000012.1"/>
</dbReference>
<keyword evidence="4" id="KW-1185">Reference proteome</keyword>
<accession>A0A5N0T6I0</accession>
<evidence type="ECO:0000259" key="2">
    <source>
        <dbReference type="PROSITE" id="PS50975"/>
    </source>
</evidence>
<proteinExistence type="predicted"/>
<dbReference type="InterPro" id="IPR011761">
    <property type="entry name" value="ATP-grasp"/>
</dbReference>
<dbReference type="PROSITE" id="PS50975">
    <property type="entry name" value="ATP_GRASP"/>
    <property type="match status" value="1"/>
</dbReference>
<evidence type="ECO:0000313" key="3">
    <source>
        <dbReference type="EMBL" id="KAA9129747.1"/>
    </source>
</evidence>
<protein>
    <submittedName>
        <fullName evidence="3">ATP-grasp domain-containing protein</fullName>
    </submittedName>
</protein>
<dbReference type="GO" id="GO:0046872">
    <property type="term" value="F:metal ion binding"/>
    <property type="evidence" value="ECO:0007669"/>
    <property type="project" value="InterPro"/>
</dbReference>
<dbReference type="Pfam" id="PF15632">
    <property type="entry name" value="ATPgrasp_Ter"/>
    <property type="match status" value="1"/>
</dbReference>
<evidence type="ECO:0000256" key="1">
    <source>
        <dbReference type="PROSITE-ProRule" id="PRU00409"/>
    </source>
</evidence>
<reference evidence="3 4" key="1">
    <citation type="submission" date="2019-09" db="EMBL/GenBank/DDBJ databases">
        <title>Wenzhouxiangella sp. Genome sequencing and assembly.</title>
        <authorList>
            <person name="Zhang R."/>
        </authorList>
    </citation>
    <scope>NUCLEOTIDE SEQUENCE [LARGE SCALE GENOMIC DNA]</scope>
    <source>
        <strain evidence="3 4">W260</strain>
    </source>
</reference>
<sequence length="423" mass="47933">MKNVLVFPCGSEIGLEIHRSLANSIHFNLIGASSVDDHGRFTFANYIGGVPLVDNDNFVDSIRQIIEKHDIDLIMPAHDSVVLKLAENQSFLDATVVTSPKRTCRTCRSKILTYEALRRLVKTPVLFAPEEVKSFPVFLKPDIGQGSRGASIVNSRDELECRLENSDGVLVQEYLPGEEYTVDCFTDRHRKLRFVGGRKRARISNGISVNSYEVLDLRFTDIAQSINDCLHLRGAWFFQLKERANGDLVLLEVAPRIAGTMALFRMDGVNFSLLSLFDALNLDIEIIRNNQTPEIDRALAARYINRFDYSNVYVDFDDTLIIRNSVNALLMAFLYQAKSKGARIVLLTRHKLDIFESLDKYCIARMVFDEIYVLTEYEPKSKYVNKGGIFIDDSFSERLEVSSIQGVKVYSPDAVESLLDWTS</sequence>
<evidence type="ECO:0000313" key="4">
    <source>
        <dbReference type="Proteomes" id="UP000325372"/>
    </source>
</evidence>
<dbReference type="Gene3D" id="3.30.470.20">
    <property type="entry name" value="ATP-grasp fold, B domain"/>
    <property type="match status" value="1"/>
</dbReference>